<reference evidence="3 4" key="1">
    <citation type="submission" date="2019-03" db="EMBL/GenBank/DDBJ databases">
        <title>Empedobacter tilapiae sp. nov., isolated from an intestine of Nile tilapia Oreochromis niloticus.</title>
        <authorList>
            <person name="Kim Y.-O."/>
            <person name="Yoon J.-H."/>
        </authorList>
    </citation>
    <scope>NUCLEOTIDE SEQUENCE [LARGE SCALE GENOMIC DNA]</scope>
    <source>
        <strain evidence="3 4">MRS2</strain>
    </source>
</reference>
<evidence type="ECO:0000259" key="2">
    <source>
        <dbReference type="Pfam" id="PF21544"/>
    </source>
</evidence>
<dbReference type="Proteomes" id="UP000297998">
    <property type="component" value="Unassembled WGS sequence"/>
</dbReference>
<dbReference type="InterPro" id="IPR011110">
    <property type="entry name" value="Reg_prop"/>
</dbReference>
<dbReference type="AlphaFoldDB" id="A0A4Z1B5Z3"/>
<dbReference type="InterPro" id="IPR015943">
    <property type="entry name" value="WD40/YVTN_repeat-like_dom_sf"/>
</dbReference>
<keyword evidence="1" id="KW-0732">Signal</keyword>
<feature type="domain" description="PorZ N-terminal beta-propeller" evidence="2">
    <location>
        <begin position="44"/>
        <end position="195"/>
    </location>
</feature>
<gene>
    <name evidence="3" type="ORF">E4J94_04955</name>
</gene>
<protein>
    <submittedName>
        <fullName evidence="3">T9SS type A sorting domain-containing protein</fullName>
    </submittedName>
</protein>
<proteinExistence type="predicted"/>
<dbReference type="Pfam" id="PF21544">
    <property type="entry name" value="PorZ_N_b_propeller"/>
    <property type="match status" value="1"/>
</dbReference>
<evidence type="ECO:0000256" key="1">
    <source>
        <dbReference type="ARBA" id="ARBA00022729"/>
    </source>
</evidence>
<dbReference type="Pfam" id="PF07494">
    <property type="entry name" value="Reg_prop"/>
    <property type="match status" value="1"/>
</dbReference>
<comment type="caution">
    <text evidence="3">The sequence shown here is derived from an EMBL/GenBank/DDBJ whole genome shotgun (WGS) entry which is preliminary data.</text>
</comment>
<dbReference type="OrthoDB" id="9807410at2"/>
<organism evidence="3 4">
    <name type="scientific">Empedobacter tilapiae</name>
    <dbReference type="NCBI Taxonomy" id="2491114"/>
    <lineage>
        <taxon>Bacteria</taxon>
        <taxon>Pseudomonadati</taxon>
        <taxon>Bacteroidota</taxon>
        <taxon>Flavobacteriia</taxon>
        <taxon>Flavobacteriales</taxon>
        <taxon>Weeksellaceae</taxon>
        <taxon>Empedobacter</taxon>
    </lineage>
</organism>
<name>A0A4Z1B5Z3_9FLAO</name>
<evidence type="ECO:0000313" key="4">
    <source>
        <dbReference type="Proteomes" id="UP000297998"/>
    </source>
</evidence>
<dbReference type="InterPro" id="IPR048954">
    <property type="entry name" value="PorZ_N"/>
</dbReference>
<accession>A0A4Z1B5Z3</accession>
<dbReference type="Gene3D" id="2.130.10.10">
    <property type="entry name" value="YVTN repeat-like/Quinoprotein amine dehydrogenase"/>
    <property type="match status" value="3"/>
</dbReference>
<dbReference type="InterPro" id="IPR026444">
    <property type="entry name" value="Secre_tail"/>
</dbReference>
<sequence length="756" mass="83356">MKTKLFIFITMIFTSLNAQNNKVRWTDLFSYNNVKLLEEVNGVIYCGTENGIFLFNPQNPTSDWIKLNKTNFLNNVSVSAMAYDKDSDSFLVGYENGGLDLLRSGESTMVLDIKWNGFSGDKKVNHIFINDGIAFISGAFGIVSYDLKEEEFKETTRTNSIVVNDATIKDDILYIATSNGIRFSKLSNKKLNNPNINDWSPSINSGQNISNIELFANEIYYSVGNDLKNLNGFSQSYSNIQGLKSSNEQLIIAQIDKISTLSGQSFSPIDQENQTINFNIGIFVNNIYYGGSIKNGLIDLSLQSLKSYKPQGPYSNKSYSVSTSKGKIWIAPGGIEGFNNLTFNADGFSYYDTKNWNHFSSERDLGGAKDIIKIAIDPTNDVHFMVIPYAEVTKWGGEQIGIFEFQGNKSTHIINSLPEIYRFGGGDFDALGNFYLSQSWYCDAVCMASGKPNYNALKDNVNSISVKNSSGNWISKQRINQGSSNALSPIIDNKYIYIPQARSGGVAILRKDNNETVGNILRSGEQTLPTNDVWSAALDKTGNLWIGTGQGLAVTYGIESAIDNNNFSAEPIVIIQDGIPEALLTDVGIYAIKVDNANRKWIATNGAGVYYVSDNGEETKLHFTSKNSPLPSDIVYDISIDETTGKVYFATEKGVVSYNGDVSTESNDFNNAIAYPNPYRPEYKGNITIKNLPNRALVKITDIVGNLVFEKKADGGVIEWNTNNAKGKPVASGIYLVLMTNADGTETKTLKIAVVR</sequence>
<dbReference type="SUPFAM" id="SSF63829">
    <property type="entry name" value="Calcium-dependent phosphotriesterase"/>
    <property type="match status" value="1"/>
</dbReference>
<dbReference type="EMBL" id="SRPE01000003">
    <property type="protein sequence ID" value="TGN29303.1"/>
    <property type="molecule type" value="Genomic_DNA"/>
</dbReference>
<evidence type="ECO:0000313" key="3">
    <source>
        <dbReference type="EMBL" id="TGN29303.1"/>
    </source>
</evidence>
<keyword evidence="4" id="KW-1185">Reference proteome</keyword>
<dbReference type="RefSeq" id="WP_135834755.1">
    <property type="nucleotide sequence ID" value="NZ_CAUQWU010000006.1"/>
</dbReference>
<dbReference type="NCBIfam" id="TIGR04183">
    <property type="entry name" value="Por_Secre_tail"/>
    <property type="match status" value="1"/>
</dbReference>
<dbReference type="SUPFAM" id="SSF101898">
    <property type="entry name" value="NHL repeat"/>
    <property type="match status" value="1"/>
</dbReference>